<evidence type="ECO:0008006" key="3">
    <source>
        <dbReference type="Google" id="ProtNLM"/>
    </source>
</evidence>
<gene>
    <name evidence="1" type="ORF">HY29_04020</name>
</gene>
<sequence>MDKLWIDFDSNSSGREDVLLRNESDRRYYISVEPAEIMNPGMPDEARIEHQNPEDLGLLISPNRLILEPGEFRALRIVSINDEPVRDRVYRIRVTPKIGTISAEEGAEEDRNANLVVLMAYDLLVIVRPPQGKADVHAQRTGEKIVLSNTGNTNTLLIDGTACPPEGQDWDCVTLPDTRLYAGAKAEFDLPQPDAVVRFISRDRTYVAPNEVVY</sequence>
<dbReference type="eggNOG" id="COG3121">
    <property type="taxonomic scope" value="Bacteria"/>
</dbReference>
<protein>
    <recommendedName>
        <fullName evidence="3">Pili assembly chaperone N-terminal domain-containing protein</fullName>
    </recommendedName>
</protein>
<accession>A0A062U6M3</accession>
<dbReference type="OrthoDB" id="7630309at2"/>
<dbReference type="Proteomes" id="UP000027037">
    <property type="component" value="Unassembled WGS sequence"/>
</dbReference>
<evidence type="ECO:0000313" key="2">
    <source>
        <dbReference type="Proteomes" id="UP000027037"/>
    </source>
</evidence>
<keyword evidence="2" id="KW-1185">Reference proteome</keyword>
<dbReference type="PATRIC" id="fig|1280946.3.peg.2714"/>
<proteinExistence type="predicted"/>
<dbReference type="SUPFAM" id="SSF49354">
    <property type="entry name" value="PapD-like"/>
    <property type="match status" value="1"/>
</dbReference>
<comment type="caution">
    <text evidence="1">The sequence shown here is derived from an EMBL/GenBank/DDBJ whole genome shotgun (WGS) entry which is preliminary data.</text>
</comment>
<dbReference type="RefSeq" id="WP_034797761.1">
    <property type="nucleotide sequence ID" value="NZ_AWFF01000054.1"/>
</dbReference>
<dbReference type="AlphaFoldDB" id="A0A062U6M3"/>
<evidence type="ECO:0000313" key="1">
    <source>
        <dbReference type="EMBL" id="KCZ53398.1"/>
    </source>
</evidence>
<dbReference type="Gene3D" id="2.60.40.10">
    <property type="entry name" value="Immunoglobulins"/>
    <property type="match status" value="1"/>
</dbReference>
<dbReference type="STRING" id="1280946.HY29_04020"/>
<reference evidence="1 2" key="1">
    <citation type="journal article" date="2014" name="Antonie Van Leeuwenhoek">
        <title>Hyphomonas beringensis sp. nov. and Hyphomonas chukchiensis sp. nov., isolated from surface seawater of the Bering Sea and Chukchi Sea.</title>
        <authorList>
            <person name="Li C."/>
            <person name="Lai Q."/>
            <person name="Li G."/>
            <person name="Dong C."/>
            <person name="Wang J."/>
            <person name="Liao Y."/>
            <person name="Shao Z."/>
        </authorList>
    </citation>
    <scope>NUCLEOTIDE SEQUENCE [LARGE SCALE GENOMIC DNA]</scope>
    <source>
        <strain evidence="1 2">25B14_1</strain>
    </source>
</reference>
<dbReference type="EMBL" id="AWFF01000054">
    <property type="protein sequence ID" value="KCZ53398.1"/>
    <property type="molecule type" value="Genomic_DNA"/>
</dbReference>
<dbReference type="InterPro" id="IPR008962">
    <property type="entry name" value="PapD-like_sf"/>
</dbReference>
<name>A0A062U6M3_9PROT</name>
<dbReference type="InterPro" id="IPR013783">
    <property type="entry name" value="Ig-like_fold"/>
</dbReference>
<organism evidence="1 2">
    <name type="scientific">Hyphomonas beringensis</name>
    <dbReference type="NCBI Taxonomy" id="1280946"/>
    <lineage>
        <taxon>Bacteria</taxon>
        <taxon>Pseudomonadati</taxon>
        <taxon>Pseudomonadota</taxon>
        <taxon>Alphaproteobacteria</taxon>
        <taxon>Hyphomonadales</taxon>
        <taxon>Hyphomonadaceae</taxon>
        <taxon>Hyphomonas</taxon>
    </lineage>
</organism>